<accession>A0A927RNK6</accession>
<evidence type="ECO:0000313" key="3">
    <source>
        <dbReference type="Proteomes" id="UP000638648"/>
    </source>
</evidence>
<reference evidence="2" key="1">
    <citation type="submission" date="2020-10" db="EMBL/GenBank/DDBJ databases">
        <title>Sequencing the genomes of 1000 actinobacteria strains.</title>
        <authorList>
            <person name="Klenk H.-P."/>
        </authorList>
    </citation>
    <scope>NUCLEOTIDE SEQUENCE</scope>
    <source>
        <strain evidence="2">DSM 45354</strain>
    </source>
</reference>
<name>A0A927RNK6_9ACTN</name>
<comment type="caution">
    <text evidence="2">The sequence shown here is derived from an EMBL/GenBank/DDBJ whole genome shotgun (WGS) entry which is preliminary data.</text>
</comment>
<sequence length="84" mass="9146">MAAFSYLRSRPYLLETGVDPACPGTQRARPITGIGLYAVSALAGWFVPPLRLALIVVMIAYHALTSEGLREGQFGRVLTARRGR</sequence>
<dbReference type="AlphaFoldDB" id="A0A927RNK6"/>
<feature type="transmembrane region" description="Helical" evidence="1">
    <location>
        <begin position="36"/>
        <end position="61"/>
    </location>
</feature>
<proteinExistence type="predicted"/>
<dbReference type="EMBL" id="JADBEM010000001">
    <property type="protein sequence ID" value="MBE1610173.1"/>
    <property type="molecule type" value="Genomic_DNA"/>
</dbReference>
<keyword evidence="1" id="KW-1133">Transmembrane helix</keyword>
<keyword evidence="1" id="KW-0472">Membrane</keyword>
<organism evidence="2 3">
    <name type="scientific">Actinopolymorpha pittospori</name>
    <dbReference type="NCBI Taxonomy" id="648752"/>
    <lineage>
        <taxon>Bacteria</taxon>
        <taxon>Bacillati</taxon>
        <taxon>Actinomycetota</taxon>
        <taxon>Actinomycetes</taxon>
        <taxon>Propionibacteriales</taxon>
        <taxon>Actinopolymorphaceae</taxon>
        <taxon>Actinopolymorpha</taxon>
    </lineage>
</organism>
<protein>
    <submittedName>
        <fullName evidence="2">Uncharacterized protein</fullName>
    </submittedName>
</protein>
<keyword evidence="1" id="KW-0812">Transmembrane</keyword>
<dbReference type="RefSeq" id="WP_192753582.1">
    <property type="nucleotide sequence ID" value="NZ_BAABJL010000131.1"/>
</dbReference>
<evidence type="ECO:0000256" key="1">
    <source>
        <dbReference type="SAM" id="Phobius"/>
    </source>
</evidence>
<dbReference type="Proteomes" id="UP000638648">
    <property type="component" value="Unassembled WGS sequence"/>
</dbReference>
<gene>
    <name evidence="2" type="ORF">HEB94_007021</name>
</gene>
<evidence type="ECO:0000313" key="2">
    <source>
        <dbReference type="EMBL" id="MBE1610173.1"/>
    </source>
</evidence>
<keyword evidence="3" id="KW-1185">Reference proteome</keyword>